<dbReference type="InterPro" id="IPR050639">
    <property type="entry name" value="SSR_resolvase"/>
</dbReference>
<dbReference type="PANTHER" id="PTHR30461:SF23">
    <property type="entry name" value="DNA RECOMBINASE-RELATED"/>
    <property type="match status" value="1"/>
</dbReference>
<dbReference type="InterPro" id="IPR036162">
    <property type="entry name" value="Resolvase-like_N_sf"/>
</dbReference>
<dbReference type="Pfam" id="PF07508">
    <property type="entry name" value="Recombinase"/>
    <property type="match status" value="1"/>
</dbReference>
<dbReference type="Proteomes" id="UP000219494">
    <property type="component" value="Unassembled WGS sequence"/>
</dbReference>
<feature type="domain" description="Recombinase" evidence="2">
    <location>
        <begin position="172"/>
        <end position="286"/>
    </location>
</feature>
<sequence length="581" mass="65181">MSSMQIAPRRRRCAVYTRKSFEPPIGQEITSLESQRAICSAYIASQQHKGWVLAPGAYDDAGRTGANLNRPALRDLMADIEAGLIEIVVVYKLDRITRTLLDFVRLIDFFDRFGVAFVSITQNFDTSDSMGRLIRNVLLTFAQFEREIASDRMRDKKMVMRQHGLWTGGDPPLGYDVREGRLAINLDEAPAVRCIFETYAATGRVSLVHKRLLEEGHRRAVRRTRGGTQRGGGPISLTSLHHVLRNRAYIGEAVHRSESHPGAHEPIIGPELWGRVQAVLKEREQFKPRQPRHILTGLLHDAFGRRMHAREVHGGNASGRYYASASATWAARQRVRAVRLRADATERLVMEAVKRLMSERTRLRPLLLRAGTTGGRLDELCECGTAAALRLATLDERRLSSAVKLLLARVEVGEDMVSVVVRVDALALFLAWDGVGLFAMSDLDLAKATQVHVEEVAVAMTRERKRNWLPLETSTGAGRPCARLVALLDEATAARELVFKHRDVEVAALARSLGRKSASFSRLVRLSYLAPDIVAAIVDGTQPPELTRRVLLECDLPTDWGMQRRILGFPEQRENWRRHAR</sequence>
<protein>
    <submittedName>
        <fullName evidence="3">Site-specific DNA recombinase</fullName>
    </submittedName>
</protein>
<dbReference type="PANTHER" id="PTHR30461">
    <property type="entry name" value="DNA-INVERTASE FROM LAMBDOID PROPHAGE"/>
    <property type="match status" value="1"/>
</dbReference>
<dbReference type="PROSITE" id="PS51737">
    <property type="entry name" value="RECOMBINASE_DNA_BIND"/>
    <property type="match status" value="1"/>
</dbReference>
<name>A0A285QFV6_9SPHN</name>
<dbReference type="EMBL" id="OBMI01000001">
    <property type="protein sequence ID" value="SOB80716.1"/>
    <property type="molecule type" value="Genomic_DNA"/>
</dbReference>
<dbReference type="PROSITE" id="PS51736">
    <property type="entry name" value="RECOMBINASES_3"/>
    <property type="match status" value="1"/>
</dbReference>
<accession>A0A285QFV6</accession>
<dbReference type="GO" id="GO:0000150">
    <property type="term" value="F:DNA strand exchange activity"/>
    <property type="evidence" value="ECO:0007669"/>
    <property type="project" value="InterPro"/>
</dbReference>
<organism evidence="3 4">
    <name type="scientific">Sphingomonas guangdongensis</name>
    <dbReference type="NCBI Taxonomy" id="1141890"/>
    <lineage>
        <taxon>Bacteria</taxon>
        <taxon>Pseudomonadati</taxon>
        <taxon>Pseudomonadota</taxon>
        <taxon>Alphaproteobacteria</taxon>
        <taxon>Sphingomonadales</taxon>
        <taxon>Sphingomonadaceae</taxon>
        <taxon>Sphingomonas</taxon>
    </lineage>
</organism>
<dbReference type="AlphaFoldDB" id="A0A285QFV6"/>
<dbReference type="Pfam" id="PF00239">
    <property type="entry name" value="Resolvase"/>
    <property type="match status" value="1"/>
</dbReference>
<dbReference type="InterPro" id="IPR011109">
    <property type="entry name" value="DNA_bind_recombinase_dom"/>
</dbReference>
<dbReference type="SMART" id="SM00857">
    <property type="entry name" value="Resolvase"/>
    <property type="match status" value="1"/>
</dbReference>
<evidence type="ECO:0000259" key="1">
    <source>
        <dbReference type="PROSITE" id="PS51736"/>
    </source>
</evidence>
<dbReference type="SUPFAM" id="SSF53041">
    <property type="entry name" value="Resolvase-like"/>
    <property type="match status" value="1"/>
</dbReference>
<dbReference type="GO" id="GO:0003677">
    <property type="term" value="F:DNA binding"/>
    <property type="evidence" value="ECO:0007669"/>
    <property type="project" value="InterPro"/>
</dbReference>
<gene>
    <name evidence="3" type="ORF">SAMN06297144_1203</name>
</gene>
<reference evidence="3 4" key="1">
    <citation type="submission" date="2017-07" db="EMBL/GenBank/DDBJ databases">
        <authorList>
            <person name="Sun Z.S."/>
            <person name="Albrecht U."/>
            <person name="Echele G."/>
            <person name="Lee C.C."/>
        </authorList>
    </citation>
    <scope>NUCLEOTIDE SEQUENCE [LARGE SCALE GENOMIC DNA]</scope>
    <source>
        <strain evidence="3 4">CGMCC 1.12672</strain>
    </source>
</reference>
<keyword evidence="4" id="KW-1185">Reference proteome</keyword>
<dbReference type="Gene3D" id="3.40.50.1390">
    <property type="entry name" value="Resolvase, N-terminal catalytic domain"/>
    <property type="match status" value="1"/>
</dbReference>
<dbReference type="InterPro" id="IPR038109">
    <property type="entry name" value="DNA_bind_recomb_sf"/>
</dbReference>
<dbReference type="CDD" id="cd03768">
    <property type="entry name" value="SR_ResInv"/>
    <property type="match status" value="1"/>
</dbReference>
<feature type="domain" description="Resolvase/invertase-type recombinase catalytic" evidence="1">
    <location>
        <begin position="12"/>
        <end position="164"/>
    </location>
</feature>
<evidence type="ECO:0000313" key="3">
    <source>
        <dbReference type="EMBL" id="SOB80716.1"/>
    </source>
</evidence>
<dbReference type="OrthoDB" id="7277848at2"/>
<dbReference type="InterPro" id="IPR006119">
    <property type="entry name" value="Resolv_N"/>
</dbReference>
<dbReference type="RefSeq" id="WP_097063002.1">
    <property type="nucleotide sequence ID" value="NZ_OBMI01000001.1"/>
</dbReference>
<evidence type="ECO:0000259" key="2">
    <source>
        <dbReference type="PROSITE" id="PS51737"/>
    </source>
</evidence>
<dbReference type="Gene3D" id="3.90.1750.20">
    <property type="entry name" value="Putative Large Serine Recombinase, Chain B, Domain 2"/>
    <property type="match status" value="1"/>
</dbReference>
<proteinExistence type="predicted"/>
<evidence type="ECO:0000313" key="4">
    <source>
        <dbReference type="Proteomes" id="UP000219494"/>
    </source>
</evidence>